<evidence type="ECO:0000259" key="11">
    <source>
        <dbReference type="Pfam" id="PF00712"/>
    </source>
</evidence>
<evidence type="ECO:0000313" key="14">
    <source>
        <dbReference type="EMBL" id="MFC4408815.1"/>
    </source>
</evidence>
<dbReference type="InterPro" id="IPR022635">
    <property type="entry name" value="DNA_polIII_beta_C"/>
</dbReference>
<gene>
    <name evidence="14" type="primary">dnaN</name>
    <name evidence="14" type="ORF">ACFOZY_00055</name>
</gene>
<dbReference type="Proteomes" id="UP001595817">
    <property type="component" value="Unassembled WGS sequence"/>
</dbReference>
<dbReference type="SMART" id="SM00480">
    <property type="entry name" value="POL3Bc"/>
    <property type="match status" value="1"/>
</dbReference>
<keyword evidence="9" id="KW-0238">DNA-binding</keyword>
<evidence type="ECO:0000313" key="15">
    <source>
        <dbReference type="Proteomes" id="UP001595817"/>
    </source>
</evidence>
<protein>
    <recommendedName>
        <fullName evidence="3 10">Beta sliding clamp</fullName>
    </recommendedName>
</protein>
<comment type="subunit">
    <text evidence="10">Forms a ring-shaped head-to-tail homodimer around DNA.</text>
</comment>
<name>A0ABV8X441_9LACT</name>
<evidence type="ECO:0000256" key="1">
    <source>
        <dbReference type="ARBA" id="ARBA00004496"/>
    </source>
</evidence>
<dbReference type="Pfam" id="PF02768">
    <property type="entry name" value="DNA_pol3_beta_3"/>
    <property type="match status" value="1"/>
</dbReference>
<dbReference type="Gene3D" id="3.70.10.10">
    <property type="match status" value="1"/>
</dbReference>
<evidence type="ECO:0000256" key="5">
    <source>
        <dbReference type="ARBA" id="ARBA00022679"/>
    </source>
</evidence>
<evidence type="ECO:0000256" key="10">
    <source>
        <dbReference type="PIRNR" id="PIRNR000804"/>
    </source>
</evidence>
<dbReference type="Gene3D" id="3.10.150.10">
    <property type="entry name" value="DNA Polymerase III, subunit A, domain 2"/>
    <property type="match status" value="1"/>
</dbReference>
<evidence type="ECO:0000256" key="3">
    <source>
        <dbReference type="ARBA" id="ARBA00021035"/>
    </source>
</evidence>
<evidence type="ECO:0000256" key="6">
    <source>
        <dbReference type="ARBA" id="ARBA00022695"/>
    </source>
</evidence>
<evidence type="ECO:0000259" key="13">
    <source>
        <dbReference type="Pfam" id="PF02768"/>
    </source>
</evidence>
<keyword evidence="4 10" id="KW-0963">Cytoplasm</keyword>
<evidence type="ECO:0000256" key="2">
    <source>
        <dbReference type="ARBA" id="ARBA00010752"/>
    </source>
</evidence>
<dbReference type="Pfam" id="PF02767">
    <property type="entry name" value="DNA_pol3_beta_2"/>
    <property type="match status" value="1"/>
</dbReference>
<feature type="domain" description="DNA polymerase III beta sliding clamp N-terminal" evidence="11">
    <location>
        <begin position="5"/>
        <end position="123"/>
    </location>
</feature>
<dbReference type="PANTHER" id="PTHR30478">
    <property type="entry name" value="DNA POLYMERASE III SUBUNIT BETA"/>
    <property type="match status" value="1"/>
</dbReference>
<evidence type="ECO:0000259" key="12">
    <source>
        <dbReference type="Pfam" id="PF02767"/>
    </source>
</evidence>
<sequence>MSSLDFHIEKEELQKALTDVSRIVQAKIHLPILPGVKIVVKDGELSLIGNNAEIAIERRVSGDSLKVIQSGSSVIPAKNLLEIIKKLPSTLHVKCSQNQLSIHSEDVIVRLPIVSPADYPEMPNVHQENLTVPSVELQEVIKQTVFAVAKDFSKPSLTGVQFIIREGAMTCVATNSQRLAMRKLPIETNHDVSFTVPGTCLHEYLKLHRDQLDDLHMMWNSTHIAFHTPTFTLYSRLIEGVFPDISRLVPNTFKTTLTLNKSRFLSGIDRAALFSSEWRNHNVLLEVTEESRIKITSHGTETGRIEETQEINEKDGEANFRVTLDAKFLLDALKAIDEDSVKISYSGEMKPILIEPVGNLNHLHLVSPVRKI</sequence>
<dbReference type="PANTHER" id="PTHR30478:SF0">
    <property type="entry name" value="BETA SLIDING CLAMP"/>
    <property type="match status" value="1"/>
</dbReference>
<accession>A0ABV8X441</accession>
<keyword evidence="5 10" id="KW-0808">Transferase</keyword>
<dbReference type="PIRSF" id="PIRSF000804">
    <property type="entry name" value="DNA_pol_III_b"/>
    <property type="match status" value="1"/>
</dbReference>
<comment type="subcellular location">
    <subcellularLocation>
        <location evidence="1 10">Cytoplasm</location>
    </subcellularLocation>
</comment>
<dbReference type="EMBL" id="JBHSEC010000001">
    <property type="protein sequence ID" value="MFC4408815.1"/>
    <property type="molecule type" value="Genomic_DNA"/>
</dbReference>
<dbReference type="RefSeq" id="WP_378150912.1">
    <property type="nucleotide sequence ID" value="NZ_JBHSEC010000001.1"/>
</dbReference>
<dbReference type="NCBIfam" id="TIGR00663">
    <property type="entry name" value="dnan"/>
    <property type="match status" value="1"/>
</dbReference>
<feature type="domain" description="DNA polymerase III beta sliding clamp C-terminal" evidence="13">
    <location>
        <begin position="247"/>
        <end position="369"/>
    </location>
</feature>
<feature type="domain" description="DNA polymerase III beta sliding clamp central" evidence="12">
    <location>
        <begin position="132"/>
        <end position="244"/>
    </location>
</feature>
<evidence type="ECO:0000256" key="9">
    <source>
        <dbReference type="ARBA" id="ARBA00023125"/>
    </source>
</evidence>
<dbReference type="GO" id="GO:0003887">
    <property type="term" value="F:DNA-directed DNA polymerase activity"/>
    <property type="evidence" value="ECO:0007669"/>
    <property type="project" value="UniProtKB-EC"/>
</dbReference>
<keyword evidence="8 10" id="KW-0239">DNA-directed DNA polymerase</keyword>
<dbReference type="InterPro" id="IPR022634">
    <property type="entry name" value="DNA_polIII_beta_N"/>
</dbReference>
<dbReference type="SUPFAM" id="SSF55979">
    <property type="entry name" value="DNA clamp"/>
    <property type="match status" value="3"/>
</dbReference>
<comment type="caution">
    <text evidence="14">The sequence shown here is derived from an EMBL/GenBank/DDBJ whole genome shotgun (WGS) entry which is preliminary data.</text>
</comment>
<comment type="function">
    <text evidence="10">Confers DNA tethering and processivity to DNA polymerases and other proteins. Acts as a clamp, forming a ring around DNA (a reaction catalyzed by the clamp-loading complex) which diffuses in an ATP-independent manner freely and bidirectionally along dsDNA. Initially characterized for its ability to contact the catalytic subunit of DNA polymerase III (Pol III), a complex, multichain enzyme responsible for most of the replicative synthesis in bacteria; Pol III exhibits 3'-5' exonuclease proofreading activity. The beta chain is required for initiation of replication as well as for processivity of DNA replication.</text>
</comment>
<comment type="similarity">
    <text evidence="2 10">Belongs to the beta sliding clamp family.</text>
</comment>
<dbReference type="InterPro" id="IPR001001">
    <property type="entry name" value="DNA_polIII_beta"/>
</dbReference>
<organism evidence="14 15">
    <name type="scientific">Chungangia koreensis</name>
    <dbReference type="NCBI Taxonomy" id="752657"/>
    <lineage>
        <taxon>Bacteria</taxon>
        <taxon>Bacillati</taxon>
        <taxon>Bacillota</taxon>
        <taxon>Bacilli</taxon>
        <taxon>Lactobacillales</taxon>
        <taxon>Chungangia</taxon>
    </lineage>
</organism>
<evidence type="ECO:0000256" key="8">
    <source>
        <dbReference type="ARBA" id="ARBA00022932"/>
    </source>
</evidence>
<reference evidence="15" key="1">
    <citation type="journal article" date="2019" name="Int. J. Syst. Evol. Microbiol.">
        <title>The Global Catalogue of Microorganisms (GCM) 10K type strain sequencing project: providing services to taxonomists for standard genome sequencing and annotation.</title>
        <authorList>
            <consortium name="The Broad Institute Genomics Platform"/>
            <consortium name="The Broad Institute Genome Sequencing Center for Infectious Disease"/>
            <person name="Wu L."/>
            <person name="Ma J."/>
        </authorList>
    </citation>
    <scope>NUCLEOTIDE SEQUENCE [LARGE SCALE GENOMIC DNA]</scope>
    <source>
        <strain evidence="15">CCUG 59778</strain>
    </source>
</reference>
<dbReference type="CDD" id="cd00140">
    <property type="entry name" value="beta_clamp"/>
    <property type="match status" value="1"/>
</dbReference>
<keyword evidence="7 10" id="KW-0235">DNA replication</keyword>
<keyword evidence="15" id="KW-1185">Reference proteome</keyword>
<proteinExistence type="inferred from homology"/>
<dbReference type="Pfam" id="PF00712">
    <property type="entry name" value="DNA_pol3_beta"/>
    <property type="match status" value="1"/>
</dbReference>
<dbReference type="InterPro" id="IPR046938">
    <property type="entry name" value="DNA_clamp_sf"/>
</dbReference>
<keyword evidence="6 10" id="KW-0548">Nucleotidyltransferase</keyword>
<evidence type="ECO:0000256" key="4">
    <source>
        <dbReference type="ARBA" id="ARBA00022490"/>
    </source>
</evidence>
<evidence type="ECO:0000256" key="7">
    <source>
        <dbReference type="ARBA" id="ARBA00022705"/>
    </source>
</evidence>
<dbReference type="InterPro" id="IPR022637">
    <property type="entry name" value="DNA_polIII_beta_cen"/>
</dbReference>